<accession>A0ABQ9I928</accession>
<comment type="caution">
    <text evidence="1">The sequence shown here is derived from an EMBL/GenBank/DDBJ whole genome shotgun (WGS) entry which is preliminary data.</text>
</comment>
<evidence type="ECO:0000313" key="1">
    <source>
        <dbReference type="EMBL" id="KAJ8893175.1"/>
    </source>
</evidence>
<feature type="non-terminal residue" evidence="1">
    <location>
        <position position="91"/>
    </location>
</feature>
<dbReference type="Proteomes" id="UP001159363">
    <property type="component" value="Chromosome 2"/>
</dbReference>
<reference evidence="1 2" key="1">
    <citation type="submission" date="2023-02" db="EMBL/GenBank/DDBJ databases">
        <title>LHISI_Scaffold_Assembly.</title>
        <authorList>
            <person name="Stuart O.P."/>
            <person name="Cleave R."/>
            <person name="Magrath M.J.L."/>
            <person name="Mikheyev A.S."/>
        </authorList>
    </citation>
    <scope>NUCLEOTIDE SEQUENCE [LARGE SCALE GENOMIC DNA]</scope>
    <source>
        <strain evidence="1">Daus_M_001</strain>
        <tissue evidence="1">Leg muscle</tissue>
    </source>
</reference>
<dbReference type="EMBL" id="JARBHB010000002">
    <property type="protein sequence ID" value="KAJ8893175.1"/>
    <property type="molecule type" value="Genomic_DNA"/>
</dbReference>
<sequence length="91" mass="10625">MFLQHFVLLFGRPQVDTGFQCEQQDNKIKSKILNETAKRVAVAELMKFVKKVKEVEELMKTRNDFACICIVPCKPYSYLTFKGKKYVISEN</sequence>
<name>A0ABQ9I928_9NEOP</name>
<proteinExistence type="predicted"/>
<gene>
    <name evidence="1" type="ORF">PR048_005758</name>
</gene>
<keyword evidence="2" id="KW-1185">Reference proteome</keyword>
<protein>
    <submittedName>
        <fullName evidence="1">Uncharacterized protein</fullName>
    </submittedName>
</protein>
<organism evidence="1 2">
    <name type="scientific">Dryococelus australis</name>
    <dbReference type="NCBI Taxonomy" id="614101"/>
    <lineage>
        <taxon>Eukaryota</taxon>
        <taxon>Metazoa</taxon>
        <taxon>Ecdysozoa</taxon>
        <taxon>Arthropoda</taxon>
        <taxon>Hexapoda</taxon>
        <taxon>Insecta</taxon>
        <taxon>Pterygota</taxon>
        <taxon>Neoptera</taxon>
        <taxon>Polyneoptera</taxon>
        <taxon>Phasmatodea</taxon>
        <taxon>Verophasmatodea</taxon>
        <taxon>Anareolatae</taxon>
        <taxon>Phasmatidae</taxon>
        <taxon>Eurycanthinae</taxon>
        <taxon>Dryococelus</taxon>
    </lineage>
</organism>
<evidence type="ECO:0000313" key="2">
    <source>
        <dbReference type="Proteomes" id="UP001159363"/>
    </source>
</evidence>